<dbReference type="InterPro" id="IPR017853">
    <property type="entry name" value="GH"/>
</dbReference>
<keyword evidence="3" id="KW-0326">Glycosidase</keyword>
<name>I6XZC0_9BACT</name>
<dbReference type="EMBL" id="JQ303344">
    <property type="protein sequence ID" value="AFN57711.1"/>
    <property type="molecule type" value="Genomic_DNA"/>
</dbReference>
<dbReference type="GO" id="GO:0005975">
    <property type="term" value="P:carbohydrate metabolic process"/>
    <property type="evidence" value="ECO:0007669"/>
    <property type="project" value="InterPro"/>
</dbReference>
<dbReference type="Gene3D" id="3.20.20.80">
    <property type="entry name" value="Glycosidases"/>
    <property type="match status" value="1"/>
</dbReference>
<proteinExistence type="inferred from homology"/>
<dbReference type="InterPro" id="IPR001360">
    <property type="entry name" value="Glyco_hydro_1"/>
</dbReference>
<keyword evidence="2" id="KW-0378">Hydrolase</keyword>
<sequence>MFLGRYPEEAEELFGERMYRLSKEEWASVSQKLDFYGYNCYQGTMDYPPPADGYDNYGYQGCPKTAFGWNFTPQALYYSSKFWYERYGLPVLITENGYAGTDHVMLDGKVHDPQRQDFLHRYLLQVKRAVDEGIPVLGYTYWSIMDNFEWADGYDPRFGLVYVDYRSGERTVKDSARWYKTVIESNGENL</sequence>
<dbReference type="PANTHER" id="PTHR10353:SF209">
    <property type="entry name" value="GALACTOLIPID GALACTOSYLTRANSFERASE SFR2, CHLOROPLASTIC"/>
    <property type="match status" value="1"/>
</dbReference>
<comment type="similarity">
    <text evidence="1 4">Belongs to the glycosyl hydrolase 1 family.</text>
</comment>
<dbReference type="PRINTS" id="PR00131">
    <property type="entry name" value="GLHYDRLASE1"/>
</dbReference>
<evidence type="ECO:0000256" key="4">
    <source>
        <dbReference type="RuleBase" id="RU003690"/>
    </source>
</evidence>
<protein>
    <submittedName>
        <fullName evidence="5">Beta-galactosidase GHF1</fullName>
    </submittedName>
</protein>
<dbReference type="GO" id="GO:0008422">
    <property type="term" value="F:beta-glucosidase activity"/>
    <property type="evidence" value="ECO:0007669"/>
    <property type="project" value="TreeGrafter"/>
</dbReference>
<dbReference type="Pfam" id="PF00232">
    <property type="entry name" value="Glyco_hydro_1"/>
    <property type="match status" value="1"/>
</dbReference>
<evidence type="ECO:0000256" key="1">
    <source>
        <dbReference type="ARBA" id="ARBA00010838"/>
    </source>
</evidence>
<dbReference type="PANTHER" id="PTHR10353">
    <property type="entry name" value="GLYCOSYL HYDROLASE"/>
    <property type="match status" value="1"/>
</dbReference>
<accession>I6XZC0</accession>
<dbReference type="SUPFAM" id="SSF51445">
    <property type="entry name" value="(Trans)glycosidases"/>
    <property type="match status" value="1"/>
</dbReference>
<dbReference type="AlphaFoldDB" id="I6XZC0"/>
<evidence type="ECO:0000256" key="2">
    <source>
        <dbReference type="ARBA" id="ARBA00022801"/>
    </source>
</evidence>
<organism evidence="5">
    <name type="scientific">uncultured bacterium r_09</name>
    <dbReference type="NCBI Taxonomy" id="1132283"/>
    <lineage>
        <taxon>Bacteria</taxon>
        <taxon>environmental samples</taxon>
    </lineage>
</organism>
<evidence type="ECO:0000256" key="3">
    <source>
        <dbReference type="ARBA" id="ARBA00023295"/>
    </source>
</evidence>
<reference evidence="5" key="1">
    <citation type="journal article" date="2012" name="PLoS ONE">
        <title>Functional metagenomics unveils a multifunctional glycosyl hydrolase from the family 43 catalysing the breakdown of plant polymers in the calf rumen.</title>
        <authorList>
            <person name="Ferrer M."/>
            <person name="Ghazi A."/>
            <person name="Beloqui A."/>
            <person name="Vieites J.M."/>
            <person name="Lopez-Cortes N."/>
            <person name="Marin-Navarro J."/>
            <person name="Nechitaylo T.Y."/>
            <person name="Guazzaroni M.E."/>
            <person name="Polaina J."/>
            <person name="Waliczek A."/>
            <person name="Chernikova T.N."/>
            <person name="Reva O.N."/>
            <person name="Golyshina O.V."/>
            <person name="Golyshin P.N."/>
        </authorList>
    </citation>
    <scope>NUCLEOTIDE SEQUENCE</scope>
</reference>
<evidence type="ECO:0000313" key="5">
    <source>
        <dbReference type="EMBL" id="AFN57711.1"/>
    </source>
</evidence>